<dbReference type="Proteomes" id="UP000199579">
    <property type="component" value="Unassembled WGS sequence"/>
</dbReference>
<sequence>MIATHAPKMYSPRLKQPALRARVVAPEADAITSATTRLRQELWAAPINGADMAAVRQERDTLADAWPDTFLPPIVDPGIKQVLVPASDWRADEYVATSPVASMGLTHELYQRLKEQQMPYLRWRVQPIPAALSNHGETLAVQGGSVRLLRRGVAEISGDTRFRSDAPAVVLSGRVERMNVSGGMLSIGWPAITAIGGLVHAIERKTGEDLEFAFALDDIQWIASGLHTVSRGSNPLPPRSQSGGVRSGQVYGVVAPAPGYKRDEIQANGHFSLLLRGARDIDAVARELSAVTRLAGGSVFDAAVTVIRPGAVFAAQAFLIDASSELRRRAPGMDALDAALAAYGRDGSWTDGQWFQPRNGYTINATGYAWLEEPQPRKNVRGNYPHAWSESAFSLVTQGGLTSAAWWRRHAGPHGIRWRGAA</sequence>
<evidence type="ECO:0000313" key="2">
    <source>
        <dbReference type="Proteomes" id="UP000199579"/>
    </source>
</evidence>
<reference evidence="1 2" key="1">
    <citation type="submission" date="2016-10" db="EMBL/GenBank/DDBJ databases">
        <authorList>
            <person name="de Groot N.N."/>
        </authorList>
    </citation>
    <scope>NUCLEOTIDE SEQUENCE [LARGE SCALE GENOMIC DNA]</scope>
    <source>
        <strain evidence="1 2">DSM 381</strain>
    </source>
</reference>
<organism evidence="1 2">
    <name type="scientific">Azotobacter beijerinckii</name>
    <dbReference type="NCBI Taxonomy" id="170623"/>
    <lineage>
        <taxon>Bacteria</taxon>
        <taxon>Pseudomonadati</taxon>
        <taxon>Pseudomonadota</taxon>
        <taxon>Gammaproteobacteria</taxon>
        <taxon>Pseudomonadales</taxon>
        <taxon>Pseudomonadaceae</taxon>
        <taxon>Azotobacter</taxon>
    </lineage>
</organism>
<evidence type="ECO:0000313" key="1">
    <source>
        <dbReference type="EMBL" id="SFL33959.1"/>
    </source>
</evidence>
<dbReference type="RefSeq" id="WP_090943496.1">
    <property type="nucleotide sequence ID" value="NZ_FOSX01000100.1"/>
</dbReference>
<proteinExistence type="predicted"/>
<dbReference type="AlphaFoldDB" id="A0A1I4GVK3"/>
<accession>A0A1I4GVK3</accession>
<dbReference type="EMBL" id="FOSX01000100">
    <property type="protein sequence ID" value="SFL33959.1"/>
    <property type="molecule type" value="Genomic_DNA"/>
</dbReference>
<gene>
    <name evidence="1" type="ORF">SAMN04244574_04005</name>
</gene>
<protein>
    <submittedName>
        <fullName evidence="1">Uncharacterized protein</fullName>
    </submittedName>
</protein>
<name>A0A1I4GVK3_9GAMM</name>